<dbReference type="RefSeq" id="YP_009628594.1">
    <property type="nucleotide sequence ID" value="NC_042170.1"/>
</dbReference>
<protein>
    <recommendedName>
        <fullName evidence="6">50S ribosomal protein L9, chloroplastic</fullName>
    </recommendedName>
</protein>
<dbReference type="GO" id="GO:0019843">
    <property type="term" value="F:rRNA binding"/>
    <property type="evidence" value="ECO:0007669"/>
    <property type="project" value="UniProtKB-KW"/>
</dbReference>
<evidence type="ECO:0000256" key="2">
    <source>
        <dbReference type="ARBA" id="ARBA00022730"/>
    </source>
</evidence>
<dbReference type="Pfam" id="PF03948">
    <property type="entry name" value="Ribosomal_L9_C"/>
    <property type="match status" value="1"/>
</dbReference>
<dbReference type="InterPro" id="IPR000244">
    <property type="entry name" value="Ribosomal_bL9"/>
</dbReference>
<dbReference type="GO" id="GO:1990904">
    <property type="term" value="C:ribonucleoprotein complex"/>
    <property type="evidence" value="ECO:0007669"/>
    <property type="project" value="UniProtKB-KW"/>
</dbReference>
<dbReference type="GO" id="GO:0003735">
    <property type="term" value="F:structural constituent of ribosome"/>
    <property type="evidence" value="ECO:0007669"/>
    <property type="project" value="InterPro"/>
</dbReference>
<dbReference type="GO" id="GO:0006412">
    <property type="term" value="P:translation"/>
    <property type="evidence" value="ECO:0007669"/>
    <property type="project" value="InterPro"/>
</dbReference>
<dbReference type="HAMAP" id="MF_00503">
    <property type="entry name" value="Ribosomal_bL9"/>
    <property type="match status" value="1"/>
</dbReference>
<keyword evidence="2" id="KW-0699">rRNA-binding</keyword>
<evidence type="ECO:0000259" key="8">
    <source>
        <dbReference type="Pfam" id="PF03948"/>
    </source>
</evidence>
<name>A0A4D6BLK6_9FLOR</name>
<gene>
    <name evidence="9" type="primary">rpl9</name>
</gene>
<dbReference type="SUPFAM" id="SSF55653">
    <property type="entry name" value="Ribosomal protein L9 C-domain"/>
    <property type="match status" value="1"/>
</dbReference>
<dbReference type="Gene3D" id="3.10.430.100">
    <property type="entry name" value="Ribosomal protein L9, C-terminal domain"/>
    <property type="match status" value="1"/>
</dbReference>
<evidence type="ECO:0000256" key="4">
    <source>
        <dbReference type="ARBA" id="ARBA00022980"/>
    </source>
</evidence>
<sequence length="169" mass="19212">MHNKNITQIIRIKMAKKNIQLILNQTINHLGQAGDLITVTPGHARNYLLPNKIAEPLTLGKMKYIKIVEAKNLKIREAKIHAMNKMKSEVERINKFSIKRKVSDKDNIFGSVTDKDIVQILKEITGTSLDKSQINIPEIKKIGIYTIEIALLEDLKLEIKLQVLPEILA</sequence>
<dbReference type="InterPro" id="IPR036935">
    <property type="entry name" value="Ribosomal_bL9_N_sf"/>
</dbReference>
<reference evidence="9" key="1">
    <citation type="journal article" date="2019" name="Phycologia">
        <title>Chloroplast and mitochondrial genomes of Balbiania investiens (Balbianiales, Nemaliophycidae).</title>
        <authorList>
            <person name="Evans J.R."/>
            <person name="StAmour N."/>
            <person name="Verbruggen H."/>
            <person name="Salomaki E.D."/>
            <person name="Vis M.L."/>
        </authorList>
    </citation>
    <scope>NUCLEOTIDE SEQUENCE</scope>
</reference>
<dbReference type="GO" id="GO:0005840">
    <property type="term" value="C:ribosome"/>
    <property type="evidence" value="ECO:0007669"/>
    <property type="project" value="UniProtKB-KW"/>
</dbReference>
<dbReference type="InterPro" id="IPR036791">
    <property type="entry name" value="Ribosomal_bL9_C_sf"/>
</dbReference>
<geneLocation type="plastid" evidence="9"/>
<dbReference type="SUPFAM" id="SSF55658">
    <property type="entry name" value="L9 N-domain-like"/>
    <property type="match status" value="1"/>
</dbReference>
<feature type="domain" description="Large ribosomal subunit protein bL9 C-terminal" evidence="8">
    <location>
        <begin position="83"/>
        <end position="164"/>
    </location>
</feature>
<dbReference type="AlphaFoldDB" id="A0A4D6BLK6"/>
<dbReference type="InterPro" id="IPR020594">
    <property type="entry name" value="Ribosomal_bL9_bac/chp"/>
</dbReference>
<keyword evidence="3" id="KW-0694">RNA-binding</keyword>
<evidence type="ECO:0000256" key="3">
    <source>
        <dbReference type="ARBA" id="ARBA00022884"/>
    </source>
</evidence>
<dbReference type="NCBIfam" id="TIGR00158">
    <property type="entry name" value="L9"/>
    <property type="match status" value="1"/>
</dbReference>
<evidence type="ECO:0000256" key="6">
    <source>
        <dbReference type="ARBA" id="ARBA00035427"/>
    </source>
</evidence>
<evidence type="ECO:0000259" key="7">
    <source>
        <dbReference type="Pfam" id="PF01281"/>
    </source>
</evidence>
<keyword evidence="9" id="KW-0934">Plastid</keyword>
<accession>A0A4D6BLK6</accession>
<evidence type="ECO:0000313" key="9">
    <source>
        <dbReference type="EMBL" id="QBX88377.1"/>
    </source>
</evidence>
<keyword evidence="5" id="KW-0687">Ribonucleoprotein</keyword>
<dbReference type="Pfam" id="PF01281">
    <property type="entry name" value="Ribosomal_L9_N"/>
    <property type="match status" value="1"/>
</dbReference>
<comment type="similarity">
    <text evidence="1">Belongs to the bacterial ribosomal protein bL9 family.</text>
</comment>
<dbReference type="GeneID" id="40138485"/>
<evidence type="ECO:0000256" key="5">
    <source>
        <dbReference type="ARBA" id="ARBA00023274"/>
    </source>
</evidence>
<dbReference type="InterPro" id="IPR020069">
    <property type="entry name" value="Ribosomal_bL9_C"/>
</dbReference>
<evidence type="ECO:0000256" key="1">
    <source>
        <dbReference type="ARBA" id="ARBA00010605"/>
    </source>
</evidence>
<dbReference type="PANTHER" id="PTHR21368">
    <property type="entry name" value="50S RIBOSOMAL PROTEIN L9"/>
    <property type="match status" value="1"/>
</dbReference>
<organism evidence="9">
    <name type="scientific">Acrochaetium secundatum</name>
    <dbReference type="NCBI Taxonomy" id="209631"/>
    <lineage>
        <taxon>Eukaryota</taxon>
        <taxon>Rhodophyta</taxon>
        <taxon>Florideophyceae</taxon>
        <taxon>Nemaliophycidae</taxon>
        <taxon>Acrochaetiales</taxon>
        <taxon>Acrochaetiaceae</taxon>
        <taxon>Acrochaetium</taxon>
    </lineage>
</organism>
<dbReference type="InterPro" id="IPR020070">
    <property type="entry name" value="Ribosomal_bL9_N"/>
</dbReference>
<dbReference type="Gene3D" id="3.40.5.10">
    <property type="entry name" value="Ribosomal protein L9, N-terminal domain"/>
    <property type="match status" value="1"/>
</dbReference>
<proteinExistence type="inferred from homology"/>
<dbReference type="EMBL" id="MH026107">
    <property type="protein sequence ID" value="QBX88377.1"/>
    <property type="molecule type" value="Genomic_DNA"/>
</dbReference>
<feature type="domain" description="Ribosomal protein L9" evidence="7">
    <location>
        <begin position="19"/>
        <end position="64"/>
    </location>
</feature>
<keyword evidence="4 9" id="KW-0689">Ribosomal protein</keyword>
<dbReference type="InterPro" id="IPR009027">
    <property type="entry name" value="Ribosomal_bL9/RNase_H1_N"/>
</dbReference>